<evidence type="ECO:0000256" key="1">
    <source>
        <dbReference type="SAM" id="MobiDB-lite"/>
    </source>
</evidence>
<dbReference type="EMBL" id="SRMF01000004">
    <property type="protein sequence ID" value="TGG92853.1"/>
    <property type="molecule type" value="Genomic_DNA"/>
</dbReference>
<dbReference type="Proteomes" id="UP000297475">
    <property type="component" value="Unassembled WGS sequence"/>
</dbReference>
<gene>
    <name evidence="2" type="ORF">E4656_12050</name>
</gene>
<dbReference type="Pfam" id="PF09579">
    <property type="entry name" value="Spore_YtfJ"/>
    <property type="match status" value="1"/>
</dbReference>
<dbReference type="PIRSF" id="PIRSF021377">
    <property type="entry name" value="YtfJ"/>
    <property type="match status" value="1"/>
</dbReference>
<organism evidence="2 3">
    <name type="scientific">Natronospirillum operosum</name>
    <dbReference type="NCBI Taxonomy" id="2759953"/>
    <lineage>
        <taxon>Bacteria</taxon>
        <taxon>Pseudomonadati</taxon>
        <taxon>Pseudomonadota</taxon>
        <taxon>Gammaproteobacteria</taxon>
        <taxon>Oceanospirillales</taxon>
        <taxon>Natronospirillaceae</taxon>
        <taxon>Natronospirillum</taxon>
    </lineage>
</organism>
<keyword evidence="3" id="KW-1185">Reference proteome</keyword>
<dbReference type="OrthoDB" id="7067514at2"/>
<feature type="region of interest" description="Disordered" evidence="1">
    <location>
        <begin position="51"/>
        <end position="74"/>
    </location>
</feature>
<protein>
    <submittedName>
        <fullName evidence="2">Sporulation protein YtfJ</fullName>
    </submittedName>
</protein>
<accession>A0A4Z0W9N7</accession>
<comment type="caution">
    <text evidence="2">The sequence shown here is derived from an EMBL/GenBank/DDBJ whole genome shotgun (WGS) entry which is preliminary data.</text>
</comment>
<evidence type="ECO:0000313" key="3">
    <source>
        <dbReference type="Proteomes" id="UP000297475"/>
    </source>
</evidence>
<dbReference type="AlphaFoldDB" id="A0A4Z0W9N7"/>
<dbReference type="InterPro" id="IPR014229">
    <property type="entry name" value="Spore_YtfJ"/>
</dbReference>
<name>A0A4Z0W9N7_9GAMM</name>
<evidence type="ECO:0000313" key="2">
    <source>
        <dbReference type="EMBL" id="TGG92853.1"/>
    </source>
</evidence>
<reference evidence="2 3" key="1">
    <citation type="submission" date="2019-04" db="EMBL/GenBank/DDBJ databases">
        <title>Natronospirillum operosus gen. nov., sp. nov., a haloalkaliphilic satellite isolated from decaying biomass of laboratory culture of cyanobacterium Geitlerinema sp. and proposal of Natronospirillaceae fam. nov. and Saccharospirillaceae fam. nov.</title>
        <authorList>
            <person name="Kevbrin V."/>
            <person name="Boltyanskaya Y."/>
            <person name="Koziaeva V."/>
            <person name="Grouzdev D.S."/>
            <person name="Park M."/>
            <person name="Cho J."/>
        </authorList>
    </citation>
    <scope>NUCLEOTIDE SEQUENCE [LARGE SCALE GENOMIC DNA]</scope>
    <source>
        <strain evidence="2 3">G-116</strain>
    </source>
</reference>
<sequence length="122" mass="12221">MEHVEALLKTAMGEIERMLDSKTVVGDPIQIEGTTIIPLVSVGFGFGAGGGQGTGSLKTGEGGEGTGGGTGGGGGVKPVALIIIDKDGVRIEPIKGAATSVLERVADVIGQTMKKEADESKD</sequence>
<dbReference type="PANTHER" id="PTHR39162">
    <property type="entry name" value="GLL3345 PROTEIN"/>
    <property type="match status" value="1"/>
</dbReference>
<dbReference type="RefSeq" id="WP_135483525.1">
    <property type="nucleotide sequence ID" value="NZ_SRMF01000004.1"/>
</dbReference>
<dbReference type="PANTHER" id="PTHR39162:SF1">
    <property type="entry name" value="SPORULATION PROTEIN YTFJ"/>
    <property type="match status" value="1"/>
</dbReference>
<proteinExistence type="predicted"/>